<dbReference type="STRING" id="391626.OAN307_c06890"/>
<reference evidence="2 3" key="1">
    <citation type="journal article" date="2013" name="PLoS ONE">
        <title>Poles Apart: Arctic and Antarctic Octadecabacter strains Share High Genome Plasticity and a New Type of Xanthorhodopsin.</title>
        <authorList>
            <person name="Vollmers J."/>
            <person name="Voget S."/>
            <person name="Dietrich S."/>
            <person name="Gollnow K."/>
            <person name="Smits M."/>
            <person name="Meyer K."/>
            <person name="Brinkhoff T."/>
            <person name="Simon M."/>
            <person name="Daniel R."/>
        </authorList>
    </citation>
    <scope>NUCLEOTIDE SEQUENCE [LARGE SCALE GENOMIC DNA]</scope>
    <source>
        <strain evidence="2 3">307</strain>
    </source>
</reference>
<name>M9R7Y5_9RHOB</name>
<accession>M9R7Y5</accession>
<dbReference type="KEGG" id="oat:OAN307_c06890"/>
<dbReference type="OrthoDB" id="7652057at2"/>
<keyword evidence="1" id="KW-0472">Membrane</keyword>
<evidence type="ECO:0000256" key="1">
    <source>
        <dbReference type="SAM" id="Phobius"/>
    </source>
</evidence>
<organism evidence="2 3">
    <name type="scientific">Octadecabacter antarcticus 307</name>
    <dbReference type="NCBI Taxonomy" id="391626"/>
    <lineage>
        <taxon>Bacteria</taxon>
        <taxon>Pseudomonadati</taxon>
        <taxon>Pseudomonadota</taxon>
        <taxon>Alphaproteobacteria</taxon>
        <taxon>Rhodobacterales</taxon>
        <taxon>Roseobacteraceae</taxon>
        <taxon>Octadecabacter</taxon>
    </lineage>
</organism>
<keyword evidence="1" id="KW-1133">Transmembrane helix</keyword>
<protein>
    <submittedName>
        <fullName evidence="2">Uncharacterized protein</fullName>
    </submittedName>
</protein>
<dbReference type="HOGENOM" id="CLU_2130865_0_0_5"/>
<keyword evidence="1" id="KW-0812">Transmembrane</keyword>
<dbReference type="Proteomes" id="UP000005307">
    <property type="component" value="Chromosome"/>
</dbReference>
<dbReference type="eggNOG" id="ENOG50330KW">
    <property type="taxonomic scope" value="Bacteria"/>
</dbReference>
<dbReference type="AlphaFoldDB" id="M9R7Y5"/>
<gene>
    <name evidence="2" type="ORF">OAN307_c06890</name>
</gene>
<sequence length="114" mass="12158">MTAAFANGLILPAICLAALGWTVPRVLAIFWPEGVKWLMGLALVSTIIMALCGAGFFAVLYTSQGVNIDDLYATGGLSVPLHFAKLSLISALLWAPLMVLSLAGVPKNWVKEVW</sequence>
<evidence type="ECO:0000313" key="2">
    <source>
        <dbReference type="EMBL" id="AGI66416.1"/>
    </source>
</evidence>
<dbReference type="RefSeq" id="WP_015498464.1">
    <property type="nucleotide sequence ID" value="NC_020911.1"/>
</dbReference>
<feature type="transmembrane region" description="Helical" evidence="1">
    <location>
        <begin position="38"/>
        <end position="62"/>
    </location>
</feature>
<keyword evidence="3" id="KW-1185">Reference proteome</keyword>
<proteinExistence type="predicted"/>
<dbReference type="EMBL" id="CP003740">
    <property type="protein sequence ID" value="AGI66416.1"/>
    <property type="molecule type" value="Genomic_DNA"/>
</dbReference>
<feature type="transmembrane region" description="Helical" evidence="1">
    <location>
        <begin position="83"/>
        <end position="105"/>
    </location>
</feature>
<evidence type="ECO:0000313" key="3">
    <source>
        <dbReference type="Proteomes" id="UP000005307"/>
    </source>
</evidence>